<dbReference type="SUPFAM" id="SSF54637">
    <property type="entry name" value="Thioesterase/thiol ester dehydrase-isomerase"/>
    <property type="match status" value="2"/>
</dbReference>
<dbReference type="Proteomes" id="UP000283586">
    <property type="component" value="Unassembled WGS sequence"/>
</dbReference>
<dbReference type="InterPro" id="IPR002864">
    <property type="entry name" value="Acyl-ACP_thioesterase_NHD"/>
</dbReference>
<dbReference type="OrthoDB" id="9801517at2"/>
<evidence type="ECO:0000313" key="17">
    <source>
        <dbReference type="Proteomes" id="UP000478483"/>
    </source>
</evidence>
<comment type="similarity">
    <text evidence="1">Belongs to the acyl-ACP thioesterase family.</text>
</comment>
<keyword evidence="4" id="KW-0276">Fatty acid metabolism</keyword>
<sequence length="247" mass="28916">MYSFSNRVRYSEVNSEKELTLPSLLDYLQDCCTFESEDFGVGVDYLAKEQVAWILSSWEIKVYRYPQMGQHIKVSTWPYAFRGFYGYRNFCIEGEDGEIFAEANSVWVFMDTEKMRPARVSERMQEVYIPEIRDEIPGEWADRKISLPDEAVQKSVEKEPVRVSRFYIDTNHHMNNGKYILVAEEYLPEQVFVCGLRAEYRKAAMLGDMLYPVVTMEEKQITVTLADEKGASYAIICFQIQKKERQS</sequence>
<evidence type="ECO:0000313" key="11">
    <source>
        <dbReference type="EMBL" id="MTR85808.1"/>
    </source>
</evidence>
<dbReference type="Proteomes" id="UP000284051">
    <property type="component" value="Unassembled WGS sequence"/>
</dbReference>
<evidence type="ECO:0000256" key="1">
    <source>
        <dbReference type="ARBA" id="ARBA00006500"/>
    </source>
</evidence>
<reference evidence="15 16" key="2">
    <citation type="submission" date="2018-08" db="EMBL/GenBank/DDBJ databases">
        <title>A genome reference for cultivated species of the human gut microbiota.</title>
        <authorList>
            <person name="Zou Y."/>
            <person name="Xue W."/>
            <person name="Luo G."/>
        </authorList>
    </citation>
    <scope>NUCLEOTIDE SEQUENCE [LARGE SCALE GENOMIC DNA]</scope>
    <source>
        <strain evidence="13 15">AF31-21AC</strain>
        <strain evidence="12 16">AM22-21LB</strain>
    </source>
</reference>
<dbReference type="Proteomes" id="UP000478483">
    <property type="component" value="Unassembled WGS sequence"/>
</dbReference>
<evidence type="ECO:0000256" key="4">
    <source>
        <dbReference type="ARBA" id="ARBA00022832"/>
    </source>
</evidence>
<dbReference type="InterPro" id="IPR029069">
    <property type="entry name" value="HotDog_dom_sf"/>
</dbReference>
<organism evidence="10 14">
    <name type="scientific">Roseburia intestinalis</name>
    <dbReference type="NCBI Taxonomy" id="166486"/>
    <lineage>
        <taxon>Bacteria</taxon>
        <taxon>Bacillati</taxon>
        <taxon>Bacillota</taxon>
        <taxon>Clostridia</taxon>
        <taxon>Lachnospirales</taxon>
        <taxon>Lachnospiraceae</taxon>
        <taxon>Roseburia</taxon>
    </lineage>
</organism>
<evidence type="ECO:0000313" key="14">
    <source>
        <dbReference type="Proteomes" id="UP000095350"/>
    </source>
</evidence>
<dbReference type="EMBL" id="QRID01000001">
    <property type="protein sequence ID" value="RHG30709.1"/>
    <property type="molecule type" value="Genomic_DNA"/>
</dbReference>
<dbReference type="PaxDb" id="166486-ERS852572_01270"/>
<dbReference type="PANTHER" id="PTHR31727:SF6">
    <property type="entry name" value="OLEOYL-ACYL CARRIER PROTEIN THIOESTERASE 1, CHLOROPLASTIC"/>
    <property type="match status" value="1"/>
</dbReference>
<evidence type="ECO:0000256" key="5">
    <source>
        <dbReference type="ARBA" id="ARBA00022946"/>
    </source>
</evidence>
<evidence type="ECO:0000313" key="13">
    <source>
        <dbReference type="EMBL" id="RHN11409.1"/>
    </source>
</evidence>
<dbReference type="EMBL" id="QRQN01000002">
    <property type="protein sequence ID" value="RHN11409.1"/>
    <property type="molecule type" value="Genomic_DNA"/>
</dbReference>
<keyword evidence="6" id="KW-0443">Lipid metabolism</keyword>
<evidence type="ECO:0000256" key="3">
    <source>
        <dbReference type="ARBA" id="ARBA00022801"/>
    </source>
</evidence>
<evidence type="ECO:0000313" key="16">
    <source>
        <dbReference type="Proteomes" id="UP000284051"/>
    </source>
</evidence>
<dbReference type="GO" id="GO:0016297">
    <property type="term" value="F:fatty acyl-[ACP] hydrolase activity"/>
    <property type="evidence" value="ECO:0007669"/>
    <property type="project" value="InterPro"/>
</dbReference>
<keyword evidence="2" id="KW-0444">Lipid biosynthesis</keyword>
<evidence type="ECO:0000256" key="7">
    <source>
        <dbReference type="ARBA" id="ARBA00023160"/>
    </source>
</evidence>
<dbReference type="InterPro" id="IPR045023">
    <property type="entry name" value="FATA/B"/>
</dbReference>
<evidence type="ECO:0000259" key="8">
    <source>
        <dbReference type="Pfam" id="PF01643"/>
    </source>
</evidence>
<dbReference type="Pfam" id="PF20791">
    <property type="entry name" value="Acyl-ACP_TE_C"/>
    <property type="match status" value="1"/>
</dbReference>
<evidence type="ECO:0000313" key="12">
    <source>
        <dbReference type="EMBL" id="RHG30709.1"/>
    </source>
</evidence>
<evidence type="ECO:0000259" key="9">
    <source>
        <dbReference type="Pfam" id="PF20791"/>
    </source>
</evidence>
<dbReference type="GO" id="GO:0000036">
    <property type="term" value="F:acyl carrier activity"/>
    <property type="evidence" value="ECO:0007669"/>
    <property type="project" value="TreeGrafter"/>
</dbReference>
<dbReference type="Proteomes" id="UP000095350">
    <property type="component" value="Unassembled WGS sequence"/>
</dbReference>
<evidence type="ECO:0000313" key="15">
    <source>
        <dbReference type="Proteomes" id="UP000283586"/>
    </source>
</evidence>
<dbReference type="PANTHER" id="PTHR31727">
    <property type="entry name" value="OLEOYL-ACYL CARRIER PROTEIN THIOESTERASE 1, CHLOROPLASTIC"/>
    <property type="match status" value="1"/>
</dbReference>
<evidence type="ECO:0000313" key="10">
    <source>
        <dbReference type="EMBL" id="CUM95863.1"/>
    </source>
</evidence>
<evidence type="ECO:0000256" key="2">
    <source>
        <dbReference type="ARBA" id="ARBA00022516"/>
    </source>
</evidence>
<evidence type="ECO:0000256" key="6">
    <source>
        <dbReference type="ARBA" id="ARBA00023098"/>
    </source>
</evidence>
<dbReference type="STRING" id="166486.ERS852572_01270"/>
<gene>
    <name evidence="12" type="ORF">DW264_00185</name>
    <name evidence="13" type="ORF">DWZ31_02040</name>
    <name evidence="10" type="ORF">ERS852572_01270</name>
    <name evidence="11" type="ORF">GMD50_12225</name>
</gene>
<dbReference type="RefSeq" id="WP_022113052.1">
    <property type="nucleotide sequence ID" value="NZ_CABIYH010000008.1"/>
</dbReference>
<dbReference type="Gene3D" id="3.10.129.10">
    <property type="entry name" value="Hotdog Thioesterase"/>
    <property type="match status" value="1"/>
</dbReference>
<keyword evidence="7" id="KW-0275">Fatty acid biosynthesis</keyword>
<accession>A0A173SZI1</accession>
<keyword evidence="3" id="KW-0378">Hydrolase</keyword>
<feature type="domain" description="Acyl-ACP thioesterase-like C-terminal" evidence="9">
    <location>
        <begin position="156"/>
        <end position="218"/>
    </location>
</feature>
<dbReference type="EMBL" id="WNAJ01000014">
    <property type="protein sequence ID" value="MTR85808.1"/>
    <property type="molecule type" value="Genomic_DNA"/>
</dbReference>
<protein>
    <submittedName>
        <fullName evidence="10">Acyl-ACP thioesterase</fullName>
    </submittedName>
    <submittedName>
        <fullName evidence="11">Acyl-[acyl-carrier-protein] thioesterase</fullName>
    </submittedName>
</protein>
<dbReference type="Pfam" id="PF01643">
    <property type="entry name" value="Acyl-ACP_TE"/>
    <property type="match status" value="1"/>
</dbReference>
<reference evidence="11 17" key="3">
    <citation type="journal article" date="2019" name="Nat. Med.">
        <title>A library of human gut bacterial isolates paired with longitudinal multiomics data enables mechanistic microbiome research.</title>
        <authorList>
            <person name="Poyet M."/>
            <person name="Groussin M."/>
            <person name="Gibbons S.M."/>
            <person name="Avila-Pacheco J."/>
            <person name="Jiang X."/>
            <person name="Kearney S.M."/>
            <person name="Perrotta A.R."/>
            <person name="Berdy B."/>
            <person name="Zhao S."/>
            <person name="Lieberman T.D."/>
            <person name="Swanson P.K."/>
            <person name="Smith M."/>
            <person name="Roesemann S."/>
            <person name="Alexander J.E."/>
            <person name="Rich S.A."/>
            <person name="Livny J."/>
            <person name="Vlamakis H."/>
            <person name="Clish C."/>
            <person name="Bullock K."/>
            <person name="Deik A."/>
            <person name="Scott J."/>
            <person name="Pierce K.A."/>
            <person name="Xavier R.J."/>
            <person name="Alm E.J."/>
        </authorList>
    </citation>
    <scope>NUCLEOTIDE SEQUENCE [LARGE SCALE GENOMIC DNA]</scope>
    <source>
        <strain evidence="11 17">BIOML-A1</strain>
    </source>
</reference>
<dbReference type="AlphaFoldDB" id="A0A173SZI1"/>
<name>A0A173SZI1_9FIRM</name>
<reference evidence="10 14" key="1">
    <citation type="submission" date="2015-09" db="EMBL/GenBank/DDBJ databases">
        <authorList>
            <consortium name="Pathogen Informatics"/>
        </authorList>
    </citation>
    <scope>NUCLEOTIDE SEQUENCE [LARGE SCALE GENOMIC DNA]</scope>
    <source>
        <strain evidence="10 14">2789STDY5834960</strain>
    </source>
</reference>
<dbReference type="CDD" id="cd00586">
    <property type="entry name" value="4HBT"/>
    <property type="match status" value="1"/>
</dbReference>
<proteinExistence type="inferred from homology"/>
<keyword evidence="5" id="KW-0809">Transit peptide</keyword>
<feature type="domain" description="Acyl-ACP thioesterase N-terminal hotdog" evidence="8">
    <location>
        <begin position="7"/>
        <end position="127"/>
    </location>
</feature>
<dbReference type="EMBL" id="CYXZ01000008">
    <property type="protein sequence ID" value="CUM95863.1"/>
    <property type="molecule type" value="Genomic_DNA"/>
</dbReference>
<dbReference type="InterPro" id="IPR049427">
    <property type="entry name" value="Acyl-ACP_TE_C"/>
</dbReference>